<evidence type="ECO:0000313" key="2">
    <source>
        <dbReference type="Proteomes" id="UP001064489"/>
    </source>
</evidence>
<dbReference type="Gene3D" id="3.30.420.40">
    <property type="match status" value="1"/>
</dbReference>
<dbReference type="Proteomes" id="UP001064489">
    <property type="component" value="Chromosome 1"/>
</dbReference>
<sequence>MDEGMNESLGQPESIDTKEFKSNEQKFREFIYGEEALRISPTEPYCLHRPIRRGHFNVSQHYPVQQVLEDLFAIWDWILTDKLHIPLSERNLYYAILVVPETFDNREIKEMLSIMLRDLCFSSAVVHQEGHAAVFGNGLSAACIVNMGAQVNKDLTKQTFRTLFIASNFQHENMKNSCFII</sequence>
<dbReference type="AlphaFoldDB" id="A0AAD5JQK1"/>
<protein>
    <submittedName>
        <fullName evidence="1">Uncharacterized protein</fullName>
    </submittedName>
</protein>
<proteinExistence type="predicted"/>
<reference evidence="1" key="2">
    <citation type="submission" date="2023-02" db="EMBL/GenBank/DDBJ databases">
        <authorList>
            <person name="Swenson N.G."/>
            <person name="Wegrzyn J.L."/>
            <person name="Mcevoy S.L."/>
        </authorList>
    </citation>
    <scope>NUCLEOTIDE SEQUENCE</scope>
    <source>
        <strain evidence="1">91603</strain>
        <tissue evidence="1">Leaf</tissue>
    </source>
</reference>
<organism evidence="1 2">
    <name type="scientific">Acer negundo</name>
    <name type="common">Box elder</name>
    <dbReference type="NCBI Taxonomy" id="4023"/>
    <lineage>
        <taxon>Eukaryota</taxon>
        <taxon>Viridiplantae</taxon>
        <taxon>Streptophyta</taxon>
        <taxon>Embryophyta</taxon>
        <taxon>Tracheophyta</taxon>
        <taxon>Spermatophyta</taxon>
        <taxon>Magnoliopsida</taxon>
        <taxon>eudicotyledons</taxon>
        <taxon>Gunneridae</taxon>
        <taxon>Pentapetalae</taxon>
        <taxon>rosids</taxon>
        <taxon>malvids</taxon>
        <taxon>Sapindales</taxon>
        <taxon>Sapindaceae</taxon>
        <taxon>Hippocastanoideae</taxon>
        <taxon>Acereae</taxon>
        <taxon>Acer</taxon>
    </lineage>
</organism>
<accession>A0AAD5JQK1</accession>
<reference evidence="1" key="1">
    <citation type="journal article" date="2022" name="Plant J.">
        <title>Strategies of tolerance reflected in two North American maple genomes.</title>
        <authorList>
            <person name="McEvoy S.L."/>
            <person name="Sezen U.U."/>
            <person name="Trouern-Trend A."/>
            <person name="McMahon S.M."/>
            <person name="Schaberg P.G."/>
            <person name="Yang J."/>
            <person name="Wegrzyn J.L."/>
            <person name="Swenson N.G."/>
        </authorList>
    </citation>
    <scope>NUCLEOTIDE SEQUENCE</scope>
    <source>
        <strain evidence="1">91603</strain>
    </source>
</reference>
<comment type="caution">
    <text evidence="1">The sequence shown here is derived from an EMBL/GenBank/DDBJ whole genome shotgun (WGS) entry which is preliminary data.</text>
</comment>
<dbReference type="EMBL" id="JAJSOW010000003">
    <property type="protein sequence ID" value="KAI9196424.1"/>
    <property type="molecule type" value="Genomic_DNA"/>
</dbReference>
<evidence type="ECO:0000313" key="1">
    <source>
        <dbReference type="EMBL" id="KAI9196424.1"/>
    </source>
</evidence>
<dbReference type="InterPro" id="IPR043129">
    <property type="entry name" value="ATPase_NBD"/>
</dbReference>
<dbReference type="SUPFAM" id="SSF53067">
    <property type="entry name" value="Actin-like ATPase domain"/>
    <property type="match status" value="1"/>
</dbReference>
<dbReference type="FunFam" id="3.30.420.40:FF:000400">
    <property type="entry name" value="Actin-related protein 9"/>
    <property type="match status" value="1"/>
</dbReference>
<gene>
    <name evidence="1" type="ORF">LWI28_023813</name>
</gene>
<keyword evidence="2" id="KW-1185">Reference proteome</keyword>
<name>A0AAD5JQK1_ACENE</name>